<dbReference type="SUPFAM" id="SSF109604">
    <property type="entry name" value="HD-domain/PDEase-like"/>
    <property type="match status" value="1"/>
</dbReference>
<dbReference type="PANTHER" id="PTHR33525:SF4">
    <property type="entry name" value="CYCLIC DI-GMP PHOSPHODIESTERASE CDGJ"/>
    <property type="match status" value="1"/>
</dbReference>
<dbReference type="PROSITE" id="PS51833">
    <property type="entry name" value="HDOD"/>
    <property type="match status" value="1"/>
</dbReference>
<dbReference type="InterPro" id="IPR013976">
    <property type="entry name" value="HDOD"/>
</dbReference>
<organism evidence="2 3">
    <name type="scientific">Variovorax paradoxus B4</name>
    <dbReference type="NCBI Taxonomy" id="1246301"/>
    <lineage>
        <taxon>Bacteria</taxon>
        <taxon>Pseudomonadati</taxon>
        <taxon>Pseudomonadota</taxon>
        <taxon>Betaproteobacteria</taxon>
        <taxon>Burkholderiales</taxon>
        <taxon>Comamonadaceae</taxon>
        <taxon>Variovorax</taxon>
    </lineage>
</organism>
<dbReference type="AlphaFoldDB" id="T1XEN5"/>
<sequence length="415" mass="45328">MVSRNADGYVAYTLLLDAQKRVAGYKLAWCAAARPEEAPDAISQFKSLVACVTEHLNPPETPWRLGHSELFFDVNAAVLALGVLQSLPPEYTVLCLELGDLANEELRSVLLFLREQGFSFMLCRAPALPEDPELLGMVTHFDVDAGDPLLVAAVRGKEQPDHMPIQPIATRMGSWKDFEACAARRIDMFADAGCGLPPPAASTGSRTLQPESMLIMRLLQMIQRNEDLREIEAALKRDAALTYRLLRHMNSPAVGAGVEIHSLHHAVTMLGYSPLFRWLSLLLATSNPTGSPPFMMKKAILRGRFVELMGETLLPRGESDNLFVVGMFSLIDQLLGIPMQEVLNKVQLPDSVQQAILTRGGVYGPFLSLAEACELNTGDAARLAEALLLSADQVNAAHLSALAWSQDVTPTEAAY</sequence>
<dbReference type="EMBL" id="CP003911">
    <property type="protein sequence ID" value="AGU51387.1"/>
    <property type="molecule type" value="Genomic_DNA"/>
</dbReference>
<gene>
    <name evidence="2" type="ORF">VAPA_1c43110</name>
</gene>
<dbReference type="InterPro" id="IPR052340">
    <property type="entry name" value="RNase_Y/CdgJ"/>
</dbReference>
<evidence type="ECO:0000313" key="2">
    <source>
        <dbReference type="EMBL" id="AGU51387.1"/>
    </source>
</evidence>
<accession>T1XEN5</accession>
<protein>
    <submittedName>
        <fullName evidence="2">HDOD domain-containing protein</fullName>
    </submittedName>
</protein>
<dbReference type="HOGENOM" id="CLU_044951_1_1_4"/>
<evidence type="ECO:0000313" key="3">
    <source>
        <dbReference type="Proteomes" id="UP000016223"/>
    </source>
</evidence>
<name>T1XEN5_VARPD</name>
<feature type="domain" description="HDOD" evidence="1">
    <location>
        <begin position="208"/>
        <end position="403"/>
    </location>
</feature>
<dbReference type="Gene3D" id="1.10.3210.10">
    <property type="entry name" value="Hypothetical protein af1432"/>
    <property type="match status" value="1"/>
</dbReference>
<dbReference type="PATRIC" id="fig|1246301.3.peg.4355"/>
<reference evidence="2 3" key="1">
    <citation type="submission" date="2012-10" db="EMBL/GenBank/DDBJ databases">
        <title>Genome sequence of Variovorax paradoxus B4.</title>
        <authorList>
            <person name="Schuldes J."/>
            <person name="Brandt U."/>
            <person name="Hiessl S."/>
            <person name="Wuebbeler J.H."/>
            <person name="Thuermer A."/>
            <person name="Steinbuechel A."/>
            <person name="Daniel R."/>
        </authorList>
    </citation>
    <scope>NUCLEOTIDE SEQUENCE [LARGE SCALE GENOMIC DNA]</scope>
    <source>
        <strain evidence="2 3">B4</strain>
    </source>
</reference>
<dbReference type="KEGG" id="vpd:VAPA_1c43110"/>
<dbReference type="PANTHER" id="PTHR33525">
    <property type="match status" value="1"/>
</dbReference>
<evidence type="ECO:0000259" key="1">
    <source>
        <dbReference type="PROSITE" id="PS51833"/>
    </source>
</evidence>
<dbReference type="Pfam" id="PF08668">
    <property type="entry name" value="HDOD"/>
    <property type="match status" value="1"/>
</dbReference>
<dbReference type="Proteomes" id="UP000016223">
    <property type="component" value="Chromosome 1"/>
</dbReference>
<proteinExistence type="predicted"/>